<accession>A0ACD1IB43</accession>
<proteinExistence type="predicted"/>
<keyword evidence="2" id="KW-1185">Reference proteome</keyword>
<protein>
    <submittedName>
        <fullName evidence="1">Uncharacterized protein</fullName>
    </submittedName>
</protein>
<dbReference type="Proteomes" id="UP000249748">
    <property type="component" value="Unassembled WGS sequence"/>
</dbReference>
<sequence>MAPWMAEHLLCVINAKRQTHVGRCKLAMPSGMVDLLGCATQYDGCKPTADSFACTLHWMKHTDSSFSAPLQEPKPDLTTKDWDEDPQRITPINRVLYSRLTGPKKQKATMIVRTYPDIIESPLVSGQAASVECSVNLLFIYLASDVKRSLKGFQFHLP</sequence>
<name>A0ACD1IB43_9EURO</name>
<evidence type="ECO:0000313" key="1">
    <source>
        <dbReference type="EMBL" id="RAK87794.1"/>
    </source>
</evidence>
<gene>
    <name evidence="1" type="ORF">BO79DRAFT_218580</name>
</gene>
<reference evidence="1" key="1">
    <citation type="submission" date="2018-02" db="EMBL/GenBank/DDBJ databases">
        <title>The genomes of Aspergillus section Nigri reveals drivers in fungal speciation.</title>
        <authorList>
            <consortium name="DOE Joint Genome Institute"/>
            <person name="Vesth T.C."/>
            <person name="Nybo J."/>
            <person name="Theobald S."/>
            <person name="Brandl J."/>
            <person name="Frisvad J.C."/>
            <person name="Nielsen K.F."/>
            <person name="Lyhne E.K."/>
            <person name="Kogle M.E."/>
            <person name="Kuo A."/>
            <person name="Riley R."/>
            <person name="Clum A."/>
            <person name="Nolan M."/>
            <person name="Lipzen A."/>
            <person name="Salamov A."/>
            <person name="Henrissat B."/>
            <person name="Wiebenga A."/>
            <person name="De vries R.P."/>
            <person name="Grigoriev I.V."/>
            <person name="Mortensen U.H."/>
            <person name="Andersen M.R."/>
            <person name="Baker S.E."/>
        </authorList>
    </citation>
    <scope>NUCLEOTIDE SEQUENCE</scope>
    <source>
        <strain evidence="1">CBS 115574</strain>
    </source>
</reference>
<evidence type="ECO:0000313" key="2">
    <source>
        <dbReference type="Proteomes" id="UP000249748"/>
    </source>
</evidence>
<organism evidence="1 2">
    <name type="scientific">Aspergillus costaricaensis CBS 115574</name>
    <dbReference type="NCBI Taxonomy" id="1448317"/>
    <lineage>
        <taxon>Eukaryota</taxon>
        <taxon>Fungi</taxon>
        <taxon>Dikarya</taxon>
        <taxon>Ascomycota</taxon>
        <taxon>Pezizomycotina</taxon>
        <taxon>Eurotiomycetes</taxon>
        <taxon>Eurotiomycetidae</taxon>
        <taxon>Eurotiales</taxon>
        <taxon>Aspergillaceae</taxon>
        <taxon>Aspergillus</taxon>
        <taxon>Aspergillus subgen. Circumdati</taxon>
    </lineage>
</organism>
<dbReference type="EMBL" id="KZ824553">
    <property type="protein sequence ID" value="RAK87794.1"/>
    <property type="molecule type" value="Genomic_DNA"/>
</dbReference>